<evidence type="ECO:0000313" key="3">
    <source>
        <dbReference type="Proteomes" id="UP000054350"/>
    </source>
</evidence>
<evidence type="ECO:0000256" key="1">
    <source>
        <dbReference type="PROSITE-ProRule" id="PRU00221"/>
    </source>
</evidence>
<dbReference type="SMART" id="SM00320">
    <property type="entry name" value="WD40"/>
    <property type="match status" value="2"/>
</dbReference>
<sequence>MPSAPVAVLAGHNWEVWQLQVYDGTLFSASFDHTIKRWDPRAMACTATLRGHKGFVHALATGRGCLISGCADRTIKIWS</sequence>
<dbReference type="InterPro" id="IPR001680">
    <property type="entry name" value="WD40_rpt"/>
</dbReference>
<evidence type="ECO:0000313" key="2">
    <source>
        <dbReference type="EMBL" id="KNE67249.1"/>
    </source>
</evidence>
<protein>
    <submittedName>
        <fullName evidence="2">Uncharacterized protein</fullName>
    </submittedName>
</protein>
<dbReference type="STRING" id="578462.A0A0L0SY38"/>
<name>A0A0L0SY38_ALLM3</name>
<organism evidence="2 3">
    <name type="scientific">Allomyces macrogynus (strain ATCC 38327)</name>
    <name type="common">Allomyces javanicus var. macrogynus</name>
    <dbReference type="NCBI Taxonomy" id="578462"/>
    <lineage>
        <taxon>Eukaryota</taxon>
        <taxon>Fungi</taxon>
        <taxon>Fungi incertae sedis</taxon>
        <taxon>Blastocladiomycota</taxon>
        <taxon>Blastocladiomycetes</taxon>
        <taxon>Blastocladiales</taxon>
        <taxon>Blastocladiaceae</taxon>
        <taxon>Allomyces</taxon>
    </lineage>
</organism>
<dbReference type="PROSITE" id="PS50082">
    <property type="entry name" value="WD_REPEATS_2"/>
    <property type="match status" value="1"/>
</dbReference>
<reference evidence="3" key="2">
    <citation type="submission" date="2009-11" db="EMBL/GenBank/DDBJ databases">
        <title>The Genome Sequence of Allomyces macrogynus strain ATCC 38327.</title>
        <authorList>
            <consortium name="The Broad Institute Genome Sequencing Platform"/>
            <person name="Russ C."/>
            <person name="Cuomo C."/>
            <person name="Shea T."/>
            <person name="Young S.K."/>
            <person name="Zeng Q."/>
            <person name="Koehrsen M."/>
            <person name="Haas B."/>
            <person name="Borodovsky M."/>
            <person name="Guigo R."/>
            <person name="Alvarado L."/>
            <person name="Berlin A."/>
            <person name="Borenstein D."/>
            <person name="Chen Z."/>
            <person name="Engels R."/>
            <person name="Freedman E."/>
            <person name="Gellesch M."/>
            <person name="Goldberg J."/>
            <person name="Griggs A."/>
            <person name="Gujja S."/>
            <person name="Heiman D."/>
            <person name="Hepburn T."/>
            <person name="Howarth C."/>
            <person name="Jen D."/>
            <person name="Larson L."/>
            <person name="Lewis B."/>
            <person name="Mehta T."/>
            <person name="Park D."/>
            <person name="Pearson M."/>
            <person name="Roberts A."/>
            <person name="Saif S."/>
            <person name="Shenoy N."/>
            <person name="Sisk P."/>
            <person name="Stolte C."/>
            <person name="Sykes S."/>
            <person name="Walk T."/>
            <person name="White J."/>
            <person name="Yandava C."/>
            <person name="Burger G."/>
            <person name="Gray M.W."/>
            <person name="Holland P.W.H."/>
            <person name="King N."/>
            <person name="Lang F.B.F."/>
            <person name="Roger A.J."/>
            <person name="Ruiz-Trillo I."/>
            <person name="Lander E."/>
            <person name="Nusbaum C."/>
        </authorList>
    </citation>
    <scope>NUCLEOTIDE SEQUENCE [LARGE SCALE GENOMIC DNA]</scope>
    <source>
        <strain evidence="3">ATCC 38327</strain>
    </source>
</reference>
<dbReference type="PANTHER" id="PTHR19855:SF11">
    <property type="entry name" value="RIBOSOME BIOGENESIS PROTEIN WDR12"/>
    <property type="match status" value="1"/>
</dbReference>
<dbReference type="InterPro" id="IPR015943">
    <property type="entry name" value="WD40/YVTN_repeat-like_dom_sf"/>
</dbReference>
<dbReference type="PANTHER" id="PTHR19855">
    <property type="entry name" value="WD40 REPEAT PROTEIN 12, 37"/>
    <property type="match status" value="1"/>
</dbReference>
<feature type="repeat" description="WD" evidence="1">
    <location>
        <begin position="49"/>
        <end position="79"/>
    </location>
</feature>
<proteinExistence type="predicted"/>
<dbReference type="Pfam" id="PF00400">
    <property type="entry name" value="WD40"/>
    <property type="match status" value="2"/>
</dbReference>
<gene>
    <name evidence="2" type="ORF">AMAG_12318</name>
</gene>
<dbReference type="PROSITE" id="PS50294">
    <property type="entry name" value="WD_REPEATS_REGION"/>
    <property type="match status" value="1"/>
</dbReference>
<dbReference type="Proteomes" id="UP000054350">
    <property type="component" value="Unassembled WGS sequence"/>
</dbReference>
<reference evidence="2 3" key="1">
    <citation type="submission" date="2009-11" db="EMBL/GenBank/DDBJ databases">
        <title>Annotation of Allomyces macrogynus ATCC 38327.</title>
        <authorList>
            <consortium name="The Broad Institute Genome Sequencing Platform"/>
            <person name="Russ C."/>
            <person name="Cuomo C."/>
            <person name="Burger G."/>
            <person name="Gray M.W."/>
            <person name="Holland P.W.H."/>
            <person name="King N."/>
            <person name="Lang F.B.F."/>
            <person name="Roger A.J."/>
            <person name="Ruiz-Trillo I."/>
            <person name="Young S.K."/>
            <person name="Zeng Q."/>
            <person name="Gargeya S."/>
            <person name="Fitzgerald M."/>
            <person name="Haas B."/>
            <person name="Abouelleil A."/>
            <person name="Alvarado L."/>
            <person name="Arachchi H.M."/>
            <person name="Berlin A."/>
            <person name="Chapman S.B."/>
            <person name="Gearin G."/>
            <person name="Goldberg J."/>
            <person name="Griggs A."/>
            <person name="Gujja S."/>
            <person name="Hansen M."/>
            <person name="Heiman D."/>
            <person name="Howarth C."/>
            <person name="Larimer J."/>
            <person name="Lui A."/>
            <person name="MacDonald P.J.P."/>
            <person name="McCowen C."/>
            <person name="Montmayeur A."/>
            <person name="Murphy C."/>
            <person name="Neiman D."/>
            <person name="Pearson M."/>
            <person name="Priest M."/>
            <person name="Roberts A."/>
            <person name="Saif S."/>
            <person name="Shea T."/>
            <person name="Sisk P."/>
            <person name="Stolte C."/>
            <person name="Sykes S."/>
            <person name="Wortman J."/>
            <person name="Nusbaum C."/>
            <person name="Birren B."/>
        </authorList>
    </citation>
    <scope>NUCLEOTIDE SEQUENCE [LARGE SCALE GENOMIC DNA]</scope>
    <source>
        <strain evidence="2 3">ATCC 38327</strain>
    </source>
</reference>
<dbReference type="SUPFAM" id="SSF50978">
    <property type="entry name" value="WD40 repeat-like"/>
    <property type="match status" value="1"/>
</dbReference>
<dbReference type="AlphaFoldDB" id="A0A0L0SY38"/>
<dbReference type="Gene3D" id="2.130.10.10">
    <property type="entry name" value="YVTN repeat-like/Quinoprotein amine dehydrogenase"/>
    <property type="match status" value="1"/>
</dbReference>
<dbReference type="VEuPathDB" id="FungiDB:AMAG_12318"/>
<accession>A0A0L0SY38</accession>
<keyword evidence="3" id="KW-1185">Reference proteome</keyword>
<dbReference type="EMBL" id="GG745352">
    <property type="protein sequence ID" value="KNE67249.1"/>
    <property type="molecule type" value="Genomic_DNA"/>
</dbReference>
<keyword evidence="1" id="KW-0853">WD repeat</keyword>
<dbReference type="InterPro" id="IPR036322">
    <property type="entry name" value="WD40_repeat_dom_sf"/>
</dbReference>
<dbReference type="OrthoDB" id="538223at2759"/>